<keyword evidence="4 7" id="KW-0812">Transmembrane</keyword>
<organism evidence="9 10">
    <name type="scientific">Cellulomonas aerilata</name>
    <dbReference type="NCBI Taxonomy" id="515326"/>
    <lineage>
        <taxon>Bacteria</taxon>
        <taxon>Bacillati</taxon>
        <taxon>Actinomycetota</taxon>
        <taxon>Actinomycetes</taxon>
        <taxon>Micrococcales</taxon>
        <taxon>Cellulomonadaceae</taxon>
        <taxon>Cellulomonas</taxon>
    </lineage>
</organism>
<sequence length="290" mass="30723">MSAQNVLFDALGPRGRRRILVGNVVAAVAVTGIAVWVLMRLADKGQLTGAMWQPFLTGRVWGDYIVPGLTSTLKAAGLAIVGSLVLGLLLGLGRLAPLAVVRAVSGTVVEFFRAIPVLLMMIFFWLGLARVEAIPRDQLPLVAVVLALVLYNGSVVAELVRSGVHGLPRGQREAALATGLTHGQSLRSVEVPQALIAMLPSVISQLVVILKDTALGYIITYPEMLSNGRRLGVQDGNVVPALIVIAVVFIVINYTLTWVAGRLSRRLGSRTSGTTRAEAPALIVGTATTR</sequence>
<evidence type="ECO:0000256" key="7">
    <source>
        <dbReference type="RuleBase" id="RU363032"/>
    </source>
</evidence>
<evidence type="ECO:0000256" key="3">
    <source>
        <dbReference type="ARBA" id="ARBA00022475"/>
    </source>
</evidence>
<dbReference type="GO" id="GO:0006865">
    <property type="term" value="P:amino acid transport"/>
    <property type="evidence" value="ECO:0007669"/>
    <property type="project" value="TreeGrafter"/>
</dbReference>
<dbReference type="InterPro" id="IPR035906">
    <property type="entry name" value="MetI-like_sf"/>
</dbReference>
<reference evidence="9 10" key="1">
    <citation type="submission" date="2019-07" db="EMBL/GenBank/DDBJ databases">
        <title>Whole genome shotgun sequence of Cellulomonas aerilata NBRC 106308.</title>
        <authorList>
            <person name="Hosoyama A."/>
            <person name="Uohara A."/>
            <person name="Ohji S."/>
            <person name="Ichikawa N."/>
        </authorList>
    </citation>
    <scope>NUCLEOTIDE SEQUENCE [LARGE SCALE GENOMIC DNA]</scope>
    <source>
        <strain evidence="9 10">NBRC 106308</strain>
    </source>
</reference>
<dbReference type="GO" id="GO:0022857">
    <property type="term" value="F:transmembrane transporter activity"/>
    <property type="evidence" value="ECO:0007669"/>
    <property type="project" value="InterPro"/>
</dbReference>
<dbReference type="PANTHER" id="PTHR30614">
    <property type="entry name" value="MEMBRANE COMPONENT OF AMINO ACID ABC TRANSPORTER"/>
    <property type="match status" value="1"/>
</dbReference>
<feature type="domain" description="ABC transmembrane type-1" evidence="8">
    <location>
        <begin position="69"/>
        <end position="260"/>
    </location>
</feature>
<evidence type="ECO:0000256" key="4">
    <source>
        <dbReference type="ARBA" id="ARBA00022692"/>
    </source>
</evidence>
<keyword evidence="3" id="KW-1003">Cell membrane</keyword>
<feature type="transmembrane region" description="Helical" evidence="7">
    <location>
        <begin position="239"/>
        <end position="260"/>
    </location>
</feature>
<dbReference type="Pfam" id="PF00528">
    <property type="entry name" value="BPD_transp_1"/>
    <property type="match status" value="1"/>
</dbReference>
<feature type="transmembrane region" description="Helical" evidence="7">
    <location>
        <begin position="108"/>
        <end position="127"/>
    </location>
</feature>
<dbReference type="PROSITE" id="PS50928">
    <property type="entry name" value="ABC_TM1"/>
    <property type="match status" value="1"/>
</dbReference>
<dbReference type="OrthoDB" id="4543034at2"/>
<protein>
    <submittedName>
        <fullName evidence="9">Glutamate ABC transporter permease</fullName>
    </submittedName>
</protein>
<comment type="caution">
    <text evidence="9">The sequence shown here is derived from an EMBL/GenBank/DDBJ whole genome shotgun (WGS) entry which is preliminary data.</text>
</comment>
<keyword evidence="10" id="KW-1185">Reference proteome</keyword>
<feature type="transmembrane region" description="Helical" evidence="7">
    <location>
        <begin position="75"/>
        <end position="96"/>
    </location>
</feature>
<dbReference type="Proteomes" id="UP000321181">
    <property type="component" value="Unassembled WGS sequence"/>
</dbReference>
<keyword evidence="6 7" id="KW-0472">Membrane</keyword>
<evidence type="ECO:0000256" key="5">
    <source>
        <dbReference type="ARBA" id="ARBA00022989"/>
    </source>
</evidence>
<keyword evidence="2 7" id="KW-0813">Transport</keyword>
<comment type="subcellular location">
    <subcellularLocation>
        <location evidence="1 7">Cell membrane</location>
        <topology evidence="1 7">Multi-pass membrane protein</topology>
    </subcellularLocation>
</comment>
<evidence type="ECO:0000313" key="9">
    <source>
        <dbReference type="EMBL" id="GEO35596.1"/>
    </source>
</evidence>
<dbReference type="InterPro" id="IPR010065">
    <property type="entry name" value="AA_ABC_transptr_permease_3TM"/>
</dbReference>
<dbReference type="PANTHER" id="PTHR30614:SF21">
    <property type="entry name" value="AMINO ACID ABC TRANSPORTER PERMEASE"/>
    <property type="match status" value="1"/>
</dbReference>
<feature type="transmembrane region" description="Helical" evidence="7">
    <location>
        <begin position="139"/>
        <end position="160"/>
    </location>
</feature>
<dbReference type="NCBIfam" id="TIGR01726">
    <property type="entry name" value="HEQRo_perm_3TM"/>
    <property type="match status" value="1"/>
</dbReference>
<gene>
    <name evidence="9" type="ORF">CAE01nite_33210</name>
</gene>
<evidence type="ECO:0000313" key="10">
    <source>
        <dbReference type="Proteomes" id="UP000321181"/>
    </source>
</evidence>
<dbReference type="Gene3D" id="1.10.3720.10">
    <property type="entry name" value="MetI-like"/>
    <property type="match status" value="1"/>
</dbReference>
<dbReference type="GO" id="GO:0043190">
    <property type="term" value="C:ATP-binding cassette (ABC) transporter complex"/>
    <property type="evidence" value="ECO:0007669"/>
    <property type="project" value="InterPro"/>
</dbReference>
<comment type="similarity">
    <text evidence="7">Belongs to the binding-protein-dependent transport system permease family.</text>
</comment>
<dbReference type="CDD" id="cd06261">
    <property type="entry name" value="TM_PBP2"/>
    <property type="match status" value="1"/>
</dbReference>
<keyword evidence="5 7" id="KW-1133">Transmembrane helix</keyword>
<dbReference type="RefSeq" id="WP_146906630.1">
    <property type="nucleotide sequence ID" value="NZ_BAAARM010000006.1"/>
</dbReference>
<evidence type="ECO:0000256" key="6">
    <source>
        <dbReference type="ARBA" id="ARBA00023136"/>
    </source>
</evidence>
<dbReference type="EMBL" id="BJYY01000021">
    <property type="protein sequence ID" value="GEO35596.1"/>
    <property type="molecule type" value="Genomic_DNA"/>
</dbReference>
<dbReference type="AlphaFoldDB" id="A0A512DGQ0"/>
<feature type="transmembrane region" description="Helical" evidence="7">
    <location>
        <begin position="20"/>
        <end position="39"/>
    </location>
</feature>
<accession>A0A512DGQ0</accession>
<dbReference type="InterPro" id="IPR000515">
    <property type="entry name" value="MetI-like"/>
</dbReference>
<evidence type="ECO:0000256" key="2">
    <source>
        <dbReference type="ARBA" id="ARBA00022448"/>
    </source>
</evidence>
<name>A0A512DGQ0_9CELL</name>
<dbReference type="SUPFAM" id="SSF161098">
    <property type="entry name" value="MetI-like"/>
    <property type="match status" value="1"/>
</dbReference>
<evidence type="ECO:0000256" key="1">
    <source>
        <dbReference type="ARBA" id="ARBA00004651"/>
    </source>
</evidence>
<proteinExistence type="inferred from homology"/>
<dbReference type="InterPro" id="IPR043429">
    <property type="entry name" value="ArtM/GltK/GlnP/TcyL/YhdX-like"/>
</dbReference>
<evidence type="ECO:0000259" key="8">
    <source>
        <dbReference type="PROSITE" id="PS50928"/>
    </source>
</evidence>